<dbReference type="PIRSF" id="PIRSF000722">
    <property type="entry name" value="Acetate_prop_kin"/>
    <property type="match status" value="1"/>
</dbReference>
<dbReference type="Proteomes" id="UP001314635">
    <property type="component" value="Unassembled WGS sequence"/>
</dbReference>
<gene>
    <name evidence="9" type="primary">ackA</name>
    <name evidence="12" type="ORF">JQ619_14735</name>
</gene>
<dbReference type="PRINTS" id="PR00471">
    <property type="entry name" value="ACETATEKNASE"/>
</dbReference>
<dbReference type="PANTHER" id="PTHR21060:SF21">
    <property type="entry name" value="ACETATE KINASE"/>
    <property type="match status" value="1"/>
</dbReference>
<evidence type="ECO:0000256" key="1">
    <source>
        <dbReference type="ARBA" id="ARBA00008748"/>
    </source>
</evidence>
<evidence type="ECO:0000256" key="11">
    <source>
        <dbReference type="SAM" id="MobiDB-lite"/>
    </source>
</evidence>
<keyword evidence="13" id="KW-1185">Reference proteome</keyword>
<dbReference type="EC" id="2.7.2.1" evidence="9"/>
<protein>
    <recommendedName>
        <fullName evidence="9">Acetate kinase</fullName>
        <ecNumber evidence="9">2.7.2.1</ecNumber>
    </recommendedName>
    <alternativeName>
        <fullName evidence="9">Acetokinase</fullName>
    </alternativeName>
</protein>
<feature type="binding site" evidence="9">
    <location>
        <position position="93"/>
    </location>
    <ligand>
        <name>substrate</name>
    </ligand>
</feature>
<comment type="catalytic activity">
    <reaction evidence="9">
        <text>acetate + ATP = acetyl phosphate + ADP</text>
        <dbReference type="Rhea" id="RHEA:11352"/>
        <dbReference type="ChEBI" id="CHEBI:22191"/>
        <dbReference type="ChEBI" id="CHEBI:30089"/>
        <dbReference type="ChEBI" id="CHEBI:30616"/>
        <dbReference type="ChEBI" id="CHEBI:456216"/>
        <dbReference type="EC" id="2.7.2.1"/>
    </reaction>
</comment>
<name>A0ABS5G6S3_9BRAD</name>
<evidence type="ECO:0000313" key="12">
    <source>
        <dbReference type="EMBL" id="MBR1137028.1"/>
    </source>
</evidence>
<dbReference type="RefSeq" id="WP_172236861.1">
    <property type="nucleotide sequence ID" value="NZ_JABFDP010000012.1"/>
</dbReference>
<comment type="subcellular location">
    <subcellularLocation>
        <location evidence="9">Cytoplasm</location>
    </subcellularLocation>
</comment>
<dbReference type="SUPFAM" id="SSF53067">
    <property type="entry name" value="Actin-like ATPase domain"/>
    <property type="match status" value="2"/>
</dbReference>
<organism evidence="12 13">
    <name type="scientific">Bradyrhizobium denitrificans</name>
    <dbReference type="NCBI Taxonomy" id="2734912"/>
    <lineage>
        <taxon>Bacteria</taxon>
        <taxon>Pseudomonadati</taxon>
        <taxon>Pseudomonadota</taxon>
        <taxon>Alphaproteobacteria</taxon>
        <taxon>Hyphomicrobiales</taxon>
        <taxon>Nitrobacteraceae</taxon>
        <taxon>Bradyrhizobium</taxon>
    </lineage>
</organism>
<dbReference type="InterPro" id="IPR004372">
    <property type="entry name" value="Ac/propionate_kinase"/>
</dbReference>
<dbReference type="InterPro" id="IPR023865">
    <property type="entry name" value="Aliphatic_acid_kinase_CS"/>
</dbReference>
<evidence type="ECO:0000256" key="5">
    <source>
        <dbReference type="ARBA" id="ARBA00022741"/>
    </source>
</evidence>
<evidence type="ECO:0000256" key="2">
    <source>
        <dbReference type="ARBA" id="ARBA00022490"/>
    </source>
</evidence>
<evidence type="ECO:0000256" key="7">
    <source>
        <dbReference type="ARBA" id="ARBA00022840"/>
    </source>
</evidence>
<keyword evidence="5 9" id="KW-0547">Nucleotide-binding</keyword>
<reference evidence="13" key="1">
    <citation type="journal article" date="2021" name="ISME J.">
        <title>Evolutionary origin and ecological implication of a unique nif island in free-living Bradyrhizobium lineages.</title>
        <authorList>
            <person name="Tao J."/>
        </authorList>
    </citation>
    <scope>NUCLEOTIDE SEQUENCE [LARGE SCALE GENOMIC DNA]</scope>
    <source>
        <strain evidence="13">SZCCT0094</strain>
    </source>
</reference>
<dbReference type="HAMAP" id="MF_00020">
    <property type="entry name" value="Acetate_kinase"/>
    <property type="match status" value="1"/>
</dbReference>
<keyword evidence="6 9" id="KW-0418">Kinase</keyword>
<feature type="binding site" evidence="9">
    <location>
        <position position="9"/>
    </location>
    <ligand>
        <name>Mg(2+)</name>
        <dbReference type="ChEBI" id="CHEBI:18420"/>
    </ligand>
</feature>
<feature type="binding site" evidence="9">
    <location>
        <begin position="328"/>
        <end position="332"/>
    </location>
    <ligand>
        <name>ATP</name>
        <dbReference type="ChEBI" id="CHEBI:30616"/>
    </ligand>
</feature>
<dbReference type="PROSITE" id="PS01076">
    <property type="entry name" value="ACETATE_KINASE_2"/>
    <property type="match status" value="1"/>
</dbReference>
<keyword evidence="4 9" id="KW-0479">Metal-binding</keyword>
<evidence type="ECO:0000256" key="3">
    <source>
        <dbReference type="ARBA" id="ARBA00022679"/>
    </source>
</evidence>
<accession>A0ABS5G6S3</accession>
<sequence>MTDAILTINAGSSSIKFAAYEIATAGLRPLARGHIDDIGDDTTFTAAPADGPAERQPIDASKGAVDHRSALELAVDWLHRHEDGCHVVAVGHRVVHGGPDHAEPVVIDDGTLLRLRKFVPLAPLHQPHNLAGIAAALHAFPDAAQVACFDTAFHRQHPFIADTFGLPRRLYDEGVRRYGFHGLSYEYVSRRLRSVAPMLASGRVIIAHLGNGASVCALRDGRSVASTMGFTALDGLPMGTRCGQLDPGVVLYLLTEKGMSPDEITHLLYHDSGLKGLSGLSNDMRELEASHAPAAREAIDYFVARVRREIAGLAATIGGVDAIVFAGGIGEHAFRVREQILGDMGWLGVDLDRDANARNAQTVSLPDSRVAVLVIPTDEDRMIAEHTAEILGLIHSAADSTRLTD</sequence>
<feature type="region of interest" description="Disordered" evidence="11">
    <location>
        <begin position="41"/>
        <end position="62"/>
    </location>
</feature>
<feature type="active site" description="Proton donor/acceptor" evidence="9">
    <location>
        <position position="150"/>
    </location>
</feature>
<dbReference type="PANTHER" id="PTHR21060">
    <property type="entry name" value="ACETATE KINASE"/>
    <property type="match status" value="1"/>
</dbReference>
<dbReference type="Pfam" id="PF00871">
    <property type="entry name" value="Acetate_kinase"/>
    <property type="match status" value="1"/>
</dbReference>
<feature type="binding site" evidence="9">
    <location>
        <position position="379"/>
    </location>
    <ligand>
        <name>Mg(2+)</name>
        <dbReference type="ChEBI" id="CHEBI:18420"/>
    </ligand>
</feature>
<comment type="caution">
    <text evidence="12">The sequence shown here is derived from an EMBL/GenBank/DDBJ whole genome shotgun (WGS) entry which is preliminary data.</text>
</comment>
<dbReference type="PROSITE" id="PS01075">
    <property type="entry name" value="ACETATE_KINASE_1"/>
    <property type="match status" value="1"/>
</dbReference>
<proteinExistence type="inferred from homology"/>
<dbReference type="NCBIfam" id="TIGR00016">
    <property type="entry name" value="ackA"/>
    <property type="match status" value="1"/>
</dbReference>
<evidence type="ECO:0000256" key="9">
    <source>
        <dbReference type="HAMAP-Rule" id="MF_00020"/>
    </source>
</evidence>
<evidence type="ECO:0000313" key="13">
    <source>
        <dbReference type="Proteomes" id="UP001314635"/>
    </source>
</evidence>
<feature type="binding site" evidence="9">
    <location>
        <begin position="283"/>
        <end position="285"/>
    </location>
    <ligand>
        <name>ATP</name>
        <dbReference type="ChEBI" id="CHEBI:30616"/>
    </ligand>
</feature>
<evidence type="ECO:0000256" key="4">
    <source>
        <dbReference type="ARBA" id="ARBA00022723"/>
    </source>
</evidence>
<comment type="cofactor">
    <cofactor evidence="9">
        <name>Mg(2+)</name>
        <dbReference type="ChEBI" id="CHEBI:18420"/>
    </cofactor>
    <cofactor evidence="9">
        <name>Mn(2+)</name>
        <dbReference type="ChEBI" id="CHEBI:29035"/>
    </cofactor>
    <text evidence="9">Mg(2+). Can also accept Mn(2+).</text>
</comment>
<evidence type="ECO:0000256" key="6">
    <source>
        <dbReference type="ARBA" id="ARBA00022777"/>
    </source>
</evidence>
<evidence type="ECO:0000256" key="8">
    <source>
        <dbReference type="ARBA" id="ARBA00022842"/>
    </source>
</evidence>
<dbReference type="InterPro" id="IPR000890">
    <property type="entry name" value="Aliphatic_acid_kin_short-chain"/>
</dbReference>
<keyword evidence="2 9" id="KW-0963">Cytoplasm</keyword>
<dbReference type="Gene3D" id="3.30.420.40">
    <property type="match status" value="2"/>
</dbReference>
<evidence type="ECO:0000256" key="10">
    <source>
        <dbReference type="RuleBase" id="RU003835"/>
    </source>
</evidence>
<dbReference type="InterPro" id="IPR043129">
    <property type="entry name" value="ATPase_NBD"/>
</dbReference>
<keyword evidence="3 9" id="KW-0808">Transferase</keyword>
<feature type="binding site" evidence="9">
    <location>
        <begin position="208"/>
        <end position="212"/>
    </location>
    <ligand>
        <name>ATP</name>
        <dbReference type="ChEBI" id="CHEBI:30616"/>
    </ligand>
</feature>
<keyword evidence="7 9" id="KW-0067">ATP-binding</keyword>
<dbReference type="GO" id="GO:0008776">
    <property type="term" value="F:acetate kinase activity"/>
    <property type="evidence" value="ECO:0007669"/>
    <property type="project" value="UniProtKB-EC"/>
</dbReference>
<feature type="site" description="Transition state stabilizer" evidence="9">
    <location>
        <position position="241"/>
    </location>
</feature>
<comment type="pathway">
    <text evidence="9">Metabolic intermediate biosynthesis; acetyl-CoA biosynthesis; acetyl-CoA from acetate: step 1/2.</text>
</comment>
<feature type="site" description="Transition state stabilizer" evidence="9">
    <location>
        <position position="181"/>
    </location>
</feature>
<dbReference type="EMBL" id="JAFCLK010000012">
    <property type="protein sequence ID" value="MBR1137028.1"/>
    <property type="molecule type" value="Genomic_DNA"/>
</dbReference>
<keyword evidence="8 9" id="KW-0460">Magnesium</keyword>
<feature type="binding site" evidence="9">
    <location>
        <position position="16"/>
    </location>
    <ligand>
        <name>ATP</name>
        <dbReference type="ChEBI" id="CHEBI:30616"/>
    </ligand>
</feature>
<comment type="function">
    <text evidence="9">Catalyzes the formation of acetyl phosphate from acetate and ATP. Can also catalyze the reverse reaction.</text>
</comment>
<comment type="subunit">
    <text evidence="9">Homodimer.</text>
</comment>
<comment type="similarity">
    <text evidence="1 9 10">Belongs to the acetokinase family.</text>
</comment>